<sequence length="311" mass="32503">MEPLRVYRIDAFTTEPGRGNPAGVVTNADGLGDDEMQRIAAELGWSETAFVLPPRGPDHDLHVRFFSPTTEVPVCGHATVAAHYALALEGGGPGVRRQLSGAGVQVVDTRAQRGDFVVRIEQGPPVFDPPLSPALVRAVMAALGVGDADLDFRCPVQVVGTGHGKLMLGVHSRARLDALSPDFRALARLSPEIGSNGYFVFTLETEDDDDAFSHGRMFAPAIGIDEDPVTGNANGPLGAYLVRHGLLAAGPLAGPVRFRARQQAAGGRGGFMDVEVTTAEGEPVAVAITGHAVIGTHVPLDIGMAGSTRAP</sequence>
<accession>A0A1T4QXQ2</accession>
<dbReference type="PANTHER" id="PTHR13774:SF39">
    <property type="entry name" value="BIOSYNTHESIS PROTEIN, PUTATIVE-RELATED"/>
    <property type="match status" value="1"/>
</dbReference>
<dbReference type="PANTHER" id="PTHR13774">
    <property type="entry name" value="PHENAZINE BIOSYNTHESIS PROTEIN"/>
    <property type="match status" value="1"/>
</dbReference>
<comment type="similarity">
    <text evidence="1">Belongs to the PhzF family.</text>
</comment>
<dbReference type="EMBL" id="FUXP01000006">
    <property type="protein sequence ID" value="SKA08241.1"/>
    <property type="molecule type" value="Genomic_DNA"/>
</dbReference>
<feature type="active site" evidence="3">
    <location>
        <position position="47"/>
    </location>
</feature>
<name>A0A1T4QXQ2_9GAMM</name>
<keyword evidence="5" id="KW-1185">Reference proteome</keyword>
<dbReference type="GO" id="GO:0005737">
    <property type="term" value="C:cytoplasm"/>
    <property type="evidence" value="ECO:0007669"/>
    <property type="project" value="TreeGrafter"/>
</dbReference>
<proteinExistence type="inferred from homology"/>
<dbReference type="SUPFAM" id="SSF54506">
    <property type="entry name" value="Diaminopimelate epimerase-like"/>
    <property type="match status" value="1"/>
</dbReference>
<organism evidence="4 5">
    <name type="scientific">Lysobacter spongiicola DSM 21749</name>
    <dbReference type="NCBI Taxonomy" id="1122188"/>
    <lineage>
        <taxon>Bacteria</taxon>
        <taxon>Pseudomonadati</taxon>
        <taxon>Pseudomonadota</taxon>
        <taxon>Gammaproteobacteria</taxon>
        <taxon>Lysobacterales</taxon>
        <taxon>Lysobacteraceae</taxon>
        <taxon>Novilysobacter</taxon>
    </lineage>
</organism>
<dbReference type="Proteomes" id="UP000190061">
    <property type="component" value="Unassembled WGS sequence"/>
</dbReference>
<protein>
    <submittedName>
        <fullName evidence="4">Phenazine biosynthesis protein PhzF family</fullName>
    </submittedName>
</protein>
<dbReference type="NCBIfam" id="TIGR00654">
    <property type="entry name" value="PhzF_family"/>
    <property type="match status" value="1"/>
</dbReference>
<gene>
    <name evidence="4" type="ORF">SAMN02745674_01825</name>
</gene>
<reference evidence="4 5" key="1">
    <citation type="submission" date="2017-02" db="EMBL/GenBank/DDBJ databases">
        <authorList>
            <person name="Peterson S.W."/>
        </authorList>
    </citation>
    <scope>NUCLEOTIDE SEQUENCE [LARGE SCALE GENOMIC DNA]</scope>
    <source>
        <strain evidence="4 5">DSM 21749</strain>
    </source>
</reference>
<dbReference type="Gene3D" id="3.10.310.10">
    <property type="entry name" value="Diaminopimelate Epimerase, Chain A, domain 1"/>
    <property type="match status" value="2"/>
</dbReference>
<dbReference type="RefSeq" id="WP_078758407.1">
    <property type="nucleotide sequence ID" value="NZ_FUXP01000006.1"/>
</dbReference>
<evidence type="ECO:0000313" key="4">
    <source>
        <dbReference type="EMBL" id="SKA08241.1"/>
    </source>
</evidence>
<evidence type="ECO:0000313" key="5">
    <source>
        <dbReference type="Proteomes" id="UP000190061"/>
    </source>
</evidence>
<dbReference type="OrthoDB" id="9788221at2"/>
<dbReference type="Pfam" id="PF02567">
    <property type="entry name" value="PhzC-PhzF"/>
    <property type="match status" value="1"/>
</dbReference>
<keyword evidence="2" id="KW-0413">Isomerase</keyword>
<dbReference type="PIRSF" id="PIRSF016184">
    <property type="entry name" value="PhzC_PhzF"/>
    <property type="match status" value="1"/>
</dbReference>
<evidence type="ECO:0000256" key="2">
    <source>
        <dbReference type="ARBA" id="ARBA00023235"/>
    </source>
</evidence>
<dbReference type="AlphaFoldDB" id="A0A1T4QXQ2"/>
<dbReference type="GO" id="GO:0016853">
    <property type="term" value="F:isomerase activity"/>
    <property type="evidence" value="ECO:0007669"/>
    <property type="project" value="UniProtKB-KW"/>
</dbReference>
<evidence type="ECO:0000256" key="3">
    <source>
        <dbReference type="PIRSR" id="PIRSR016184-1"/>
    </source>
</evidence>
<dbReference type="InterPro" id="IPR003719">
    <property type="entry name" value="Phenazine_PhzF-like"/>
</dbReference>
<evidence type="ECO:0000256" key="1">
    <source>
        <dbReference type="ARBA" id="ARBA00008270"/>
    </source>
</evidence>
<dbReference type="STRING" id="1122188.SAMN02745674_01825"/>